<evidence type="ECO:0000256" key="1">
    <source>
        <dbReference type="ARBA" id="ARBA00005750"/>
    </source>
</evidence>
<dbReference type="Pfam" id="PF19567">
    <property type="entry name" value="CpsB_CapC"/>
    <property type="match status" value="1"/>
</dbReference>
<dbReference type="KEGG" id="ahal:FTX54_015265"/>
<reference evidence="6 7" key="1">
    <citation type="submission" date="2024-01" db="EMBL/GenBank/DDBJ databases">
        <title>Complete Genome Sequence of Alkalicoccus halolimnae BZ-SZ-XJ29T, a Moderately Halophilic Bacterium Isolated from a Salt Lake.</title>
        <authorList>
            <person name="Zhao B."/>
        </authorList>
    </citation>
    <scope>NUCLEOTIDE SEQUENCE [LARGE SCALE GENOMIC DNA]</scope>
    <source>
        <strain evidence="6 7">BZ-SZ-XJ29</strain>
    </source>
</reference>
<dbReference type="PANTHER" id="PTHR39181">
    <property type="entry name" value="TYROSINE-PROTEIN PHOSPHATASE YWQE"/>
    <property type="match status" value="1"/>
</dbReference>
<dbReference type="AlphaFoldDB" id="A0A5C7FQN2"/>
<gene>
    <name evidence="6" type="ORF">FTX54_015265</name>
</gene>
<evidence type="ECO:0000256" key="3">
    <source>
        <dbReference type="ARBA" id="ARBA00022912"/>
    </source>
</evidence>
<keyword evidence="7" id="KW-1185">Reference proteome</keyword>
<dbReference type="GO" id="GO:0030145">
    <property type="term" value="F:manganese ion binding"/>
    <property type="evidence" value="ECO:0007669"/>
    <property type="project" value="UniProtKB-UniRule"/>
</dbReference>
<comment type="similarity">
    <text evidence="1 5">Belongs to the metallo-dependent hydrolases superfamily. CpsB/CapC family.</text>
</comment>
<keyword evidence="3 5" id="KW-0904">Protein phosphatase</keyword>
<evidence type="ECO:0000256" key="2">
    <source>
        <dbReference type="ARBA" id="ARBA00022801"/>
    </source>
</evidence>
<sequence>MIDLHSHILPGLDDGAPDEEEMLAMARTAVEEGITKLMATPHHQNGSYNNPASVIRRQVKKANARLKEQRIPLEILPGQEVRIYGEMLEDLGEGDVLTLNGSNYLFVEFPSSQVPRYAKQLFYDLQLEGYKPVIVHPERNQVFVEKPRMLYDFVQNGALTQVTAGSVTGAFGRKIKHFSLEMIRANLTHIVASDAHNTTSRPFHLKEAYEVIEGEFDSKRAAFFQANAEKIIANDPVIPDQPKHMEEKSWLKRLLSK</sequence>
<dbReference type="GO" id="GO:0004725">
    <property type="term" value="F:protein tyrosine phosphatase activity"/>
    <property type="evidence" value="ECO:0007669"/>
    <property type="project" value="UniProtKB-UniRule"/>
</dbReference>
<name>A0A5C7FQN2_9BACI</name>
<protein>
    <recommendedName>
        <fullName evidence="5">Tyrosine-protein phosphatase</fullName>
        <ecNumber evidence="5">3.1.3.48</ecNumber>
    </recommendedName>
</protein>
<dbReference type="OrthoDB" id="9788539at2"/>
<dbReference type="Proteomes" id="UP000321816">
    <property type="component" value="Chromosome"/>
</dbReference>
<organism evidence="6 7">
    <name type="scientific">Alkalicoccus halolimnae</name>
    <dbReference type="NCBI Taxonomy" id="1667239"/>
    <lineage>
        <taxon>Bacteria</taxon>
        <taxon>Bacillati</taxon>
        <taxon>Bacillota</taxon>
        <taxon>Bacilli</taxon>
        <taxon>Bacillales</taxon>
        <taxon>Bacillaceae</taxon>
        <taxon>Alkalicoccus</taxon>
    </lineage>
</organism>
<evidence type="ECO:0000313" key="7">
    <source>
        <dbReference type="Proteomes" id="UP000321816"/>
    </source>
</evidence>
<evidence type="ECO:0000256" key="5">
    <source>
        <dbReference type="PIRNR" id="PIRNR016557"/>
    </source>
</evidence>
<dbReference type="InterPro" id="IPR016195">
    <property type="entry name" value="Pol/histidinol_Pase-like"/>
</dbReference>
<accession>A0A5C7FQN2</accession>
<evidence type="ECO:0000313" key="6">
    <source>
        <dbReference type="EMBL" id="WWD79734.1"/>
    </source>
</evidence>
<dbReference type="PIRSF" id="PIRSF016557">
    <property type="entry name" value="Caps_synth_CpsB"/>
    <property type="match status" value="1"/>
</dbReference>
<keyword evidence="2 5" id="KW-0378">Hydrolase</keyword>
<dbReference type="SUPFAM" id="SSF89550">
    <property type="entry name" value="PHP domain-like"/>
    <property type="match status" value="1"/>
</dbReference>
<evidence type="ECO:0000256" key="4">
    <source>
        <dbReference type="ARBA" id="ARBA00051722"/>
    </source>
</evidence>
<dbReference type="EMBL" id="CP144914">
    <property type="protein sequence ID" value="WWD79734.1"/>
    <property type="molecule type" value="Genomic_DNA"/>
</dbReference>
<comment type="catalytic activity">
    <reaction evidence="4 5">
        <text>O-phospho-L-tyrosyl-[protein] + H2O = L-tyrosyl-[protein] + phosphate</text>
        <dbReference type="Rhea" id="RHEA:10684"/>
        <dbReference type="Rhea" id="RHEA-COMP:10136"/>
        <dbReference type="Rhea" id="RHEA-COMP:20101"/>
        <dbReference type="ChEBI" id="CHEBI:15377"/>
        <dbReference type="ChEBI" id="CHEBI:43474"/>
        <dbReference type="ChEBI" id="CHEBI:46858"/>
        <dbReference type="ChEBI" id="CHEBI:61978"/>
        <dbReference type="EC" id="3.1.3.48"/>
    </reaction>
</comment>
<dbReference type="Gene3D" id="3.20.20.140">
    <property type="entry name" value="Metal-dependent hydrolases"/>
    <property type="match status" value="1"/>
</dbReference>
<proteinExistence type="inferred from homology"/>
<dbReference type="PANTHER" id="PTHR39181:SF1">
    <property type="entry name" value="TYROSINE-PROTEIN PHOSPHATASE YWQE"/>
    <property type="match status" value="1"/>
</dbReference>
<dbReference type="InterPro" id="IPR016667">
    <property type="entry name" value="Caps_polysacc_synth_CpsB/CapC"/>
</dbReference>
<dbReference type="EC" id="3.1.3.48" evidence="5"/>
<dbReference type="RefSeq" id="WP_147802798.1">
    <property type="nucleotide sequence ID" value="NZ_CP144914.1"/>
</dbReference>